<dbReference type="Gene3D" id="2.60.130.10">
    <property type="entry name" value="Aromatic compound dioxygenase"/>
    <property type="match status" value="1"/>
</dbReference>
<dbReference type="SUPFAM" id="SSF49482">
    <property type="entry name" value="Aromatic compound dioxygenase"/>
    <property type="match status" value="1"/>
</dbReference>
<gene>
    <name evidence="8" type="ORF">PQR08_00270</name>
</gene>
<comment type="caution">
    <text evidence="8">The sequence shown here is derived from an EMBL/GenBank/DDBJ whole genome shotgun (WGS) entry which is preliminary data.</text>
</comment>
<dbReference type="Pfam" id="PF04444">
    <property type="entry name" value="Dioxygenase_N"/>
    <property type="match status" value="1"/>
</dbReference>
<evidence type="ECO:0000313" key="9">
    <source>
        <dbReference type="Proteomes" id="UP001629462"/>
    </source>
</evidence>
<evidence type="ECO:0000313" key="8">
    <source>
        <dbReference type="EMBL" id="MFM0515835.1"/>
    </source>
</evidence>
<dbReference type="InterPro" id="IPR039390">
    <property type="entry name" value="1_2-HQD/HQD"/>
</dbReference>
<evidence type="ECO:0000256" key="5">
    <source>
        <dbReference type="ARBA" id="ARBA00023002"/>
    </source>
</evidence>
<evidence type="ECO:0000256" key="2">
    <source>
        <dbReference type="ARBA" id="ARBA00007825"/>
    </source>
</evidence>
<feature type="domain" description="Intradiol ring-cleavage dioxygenases" evidence="7">
    <location>
        <begin position="178"/>
        <end position="206"/>
    </location>
</feature>
<proteinExistence type="inferred from homology"/>
<evidence type="ECO:0000256" key="1">
    <source>
        <dbReference type="ARBA" id="ARBA00001965"/>
    </source>
</evidence>
<evidence type="ECO:0000256" key="6">
    <source>
        <dbReference type="ARBA" id="ARBA00023004"/>
    </source>
</evidence>
<reference evidence="8 9" key="1">
    <citation type="journal article" date="2024" name="Chem. Sci.">
        <title>Discovery of megapolipeptins by genome mining of a Burkholderiales bacteria collection.</title>
        <authorList>
            <person name="Paulo B.S."/>
            <person name="Recchia M.J.J."/>
            <person name="Lee S."/>
            <person name="Fergusson C.H."/>
            <person name="Romanowski S.B."/>
            <person name="Hernandez A."/>
            <person name="Krull N."/>
            <person name="Liu D.Y."/>
            <person name="Cavanagh H."/>
            <person name="Bos A."/>
            <person name="Gray C.A."/>
            <person name="Murphy B.T."/>
            <person name="Linington R.G."/>
            <person name="Eustaquio A.S."/>
        </authorList>
    </citation>
    <scope>NUCLEOTIDE SEQUENCE [LARGE SCALE GENOMIC DNA]</scope>
    <source>
        <strain evidence="8 9">RL17-374-BIF-D</strain>
    </source>
</reference>
<protein>
    <submittedName>
        <fullName evidence="8">Intradiol ring-cleavage dioxygenase</fullName>
    </submittedName>
</protein>
<evidence type="ECO:0000256" key="4">
    <source>
        <dbReference type="ARBA" id="ARBA00022964"/>
    </source>
</evidence>
<comment type="cofactor">
    <cofactor evidence="1">
        <name>Fe(3+)</name>
        <dbReference type="ChEBI" id="CHEBI:29034"/>
    </cofactor>
</comment>
<evidence type="ECO:0000259" key="7">
    <source>
        <dbReference type="PROSITE" id="PS00083"/>
    </source>
</evidence>
<dbReference type="GO" id="GO:0051213">
    <property type="term" value="F:dioxygenase activity"/>
    <property type="evidence" value="ECO:0007669"/>
    <property type="project" value="UniProtKB-KW"/>
</dbReference>
<dbReference type="InterPro" id="IPR015889">
    <property type="entry name" value="Intradiol_dOase_core"/>
</dbReference>
<dbReference type="PANTHER" id="PTHR33711:SF7">
    <property type="entry name" value="INTRADIOL RING-CLEAVAGE DIOXYGENASES DOMAIN-CONTAINING PROTEIN-RELATED"/>
    <property type="match status" value="1"/>
</dbReference>
<dbReference type="CDD" id="cd03461">
    <property type="entry name" value="1_2-HQD"/>
    <property type="match status" value="1"/>
</dbReference>
<keyword evidence="5" id="KW-0560">Oxidoreductase</keyword>
<keyword evidence="9" id="KW-1185">Reference proteome</keyword>
<dbReference type="InterPro" id="IPR000627">
    <property type="entry name" value="Intradiol_dOase_C"/>
</dbReference>
<sequence>MRRIPTQRERLSLSSSVLPARANIDWSQSYTRDRWRQVMQSAFPAVHSASPYFDEARSADVVNARMSDDADPRLTQVMSVLVRHLHAAIKEIEPTHEEWFAAIRFLTETGQMCTDWRQEYILLSDILGVSMLVDAINHRRPSGATPNTILGPFYVADAPEYSNGTNICLDEKGEPMVVEGRVTDIEGNPIPNAKLEVWQTNDDGFYDVQQKGVQPDSNMRGVFTSDADGRYWFKSVKPRHYPIPSDGPVGKLLGAMGRHPNRAAHLHFIVTAPGFDPVITHIFTPDCPYLPEDAVFGVKRELIAEFNKIDDTDAAKRVGFSSPFWSVSWDFTLATSGNLHRRST</sequence>
<dbReference type="InterPro" id="IPR050770">
    <property type="entry name" value="Intradiol_RC_Dioxygenase"/>
</dbReference>
<organism evidence="8 9">
    <name type="scientific">Caballeronia jiangsuensis</name>
    <dbReference type="NCBI Taxonomy" id="1458357"/>
    <lineage>
        <taxon>Bacteria</taxon>
        <taxon>Pseudomonadati</taxon>
        <taxon>Pseudomonadota</taxon>
        <taxon>Betaproteobacteria</taxon>
        <taxon>Burkholderiales</taxon>
        <taxon>Burkholderiaceae</taxon>
        <taxon>Caballeronia</taxon>
    </lineage>
</organism>
<comment type="similarity">
    <text evidence="2">Belongs to the intradiol ring-cleavage dioxygenase family.</text>
</comment>
<dbReference type="PANTHER" id="PTHR33711">
    <property type="entry name" value="DIOXYGENASE, PUTATIVE (AFU_ORTHOLOGUE AFUA_2G02910)-RELATED"/>
    <property type="match status" value="1"/>
</dbReference>
<dbReference type="InterPro" id="IPR007535">
    <property type="entry name" value="Catechol_dOase_N"/>
</dbReference>
<keyword evidence="3" id="KW-0479">Metal-binding</keyword>
<keyword evidence="6" id="KW-0408">Iron</keyword>
<accession>A0ABW9CFI5</accession>
<dbReference type="Proteomes" id="UP001629462">
    <property type="component" value="Unassembled WGS sequence"/>
</dbReference>
<evidence type="ECO:0000256" key="3">
    <source>
        <dbReference type="ARBA" id="ARBA00022723"/>
    </source>
</evidence>
<dbReference type="PROSITE" id="PS00083">
    <property type="entry name" value="INTRADIOL_DIOXYGENAS"/>
    <property type="match status" value="1"/>
</dbReference>
<name>A0ABW9CFI5_9BURK</name>
<dbReference type="Pfam" id="PF00775">
    <property type="entry name" value="Dioxygenase_C"/>
    <property type="match status" value="1"/>
</dbReference>
<keyword evidence="4 8" id="KW-0223">Dioxygenase</keyword>
<dbReference type="EMBL" id="JAQQDB010000001">
    <property type="protein sequence ID" value="MFM0515835.1"/>
    <property type="molecule type" value="Genomic_DNA"/>
</dbReference>